<feature type="compositionally biased region" description="Basic and acidic residues" evidence="1">
    <location>
        <begin position="90"/>
        <end position="109"/>
    </location>
</feature>
<dbReference type="OrthoDB" id="3902208at2759"/>
<accession>A0A9W8YBS8</accession>
<evidence type="ECO:0000256" key="1">
    <source>
        <dbReference type="SAM" id="MobiDB-lite"/>
    </source>
</evidence>
<feature type="compositionally biased region" description="Basic and acidic residues" evidence="1">
    <location>
        <begin position="133"/>
        <end position="142"/>
    </location>
</feature>
<dbReference type="AlphaFoldDB" id="A0A9W8YBS8"/>
<proteinExistence type="predicted"/>
<feature type="compositionally biased region" description="Basic and acidic residues" evidence="1">
    <location>
        <begin position="16"/>
        <end position="35"/>
    </location>
</feature>
<evidence type="ECO:0000313" key="2">
    <source>
        <dbReference type="EMBL" id="KAJ4373209.1"/>
    </source>
</evidence>
<keyword evidence="3" id="KW-1185">Reference proteome</keyword>
<organism evidence="2 3">
    <name type="scientific">Neocucurbitaria cava</name>
    <dbReference type="NCBI Taxonomy" id="798079"/>
    <lineage>
        <taxon>Eukaryota</taxon>
        <taxon>Fungi</taxon>
        <taxon>Dikarya</taxon>
        <taxon>Ascomycota</taxon>
        <taxon>Pezizomycotina</taxon>
        <taxon>Dothideomycetes</taxon>
        <taxon>Pleosporomycetidae</taxon>
        <taxon>Pleosporales</taxon>
        <taxon>Pleosporineae</taxon>
        <taxon>Cucurbitariaceae</taxon>
        <taxon>Neocucurbitaria</taxon>
    </lineage>
</organism>
<sequence length="142" mass="14550">MSDKDQEQAQNSSKGGEGDVNHIQSEAKDEDKKDGGSGGLLSFIGDPAGNVLGTALRPVGAPLEKGVTGPLGSAVGGTTRSALGPLMGSEEEKSEMLGGKNKDSYESKPESLGGKEQTGENPLGLDQTGRWGFQDESKGPFG</sequence>
<protein>
    <submittedName>
        <fullName evidence="2">Uncharacterized protein</fullName>
    </submittedName>
</protein>
<comment type="caution">
    <text evidence="2">The sequence shown here is derived from an EMBL/GenBank/DDBJ whole genome shotgun (WGS) entry which is preliminary data.</text>
</comment>
<dbReference type="EMBL" id="JAPEUY010000005">
    <property type="protein sequence ID" value="KAJ4373209.1"/>
    <property type="molecule type" value="Genomic_DNA"/>
</dbReference>
<reference evidence="2" key="1">
    <citation type="submission" date="2022-10" db="EMBL/GenBank/DDBJ databases">
        <title>Tapping the CABI collections for fungal endophytes: first genome assemblies for Collariella, Neodidymelliopsis, Ascochyta clinopodiicola, Didymella pomorum, Didymosphaeria variabile, Neocosmospora piperis and Neocucurbitaria cava.</title>
        <authorList>
            <person name="Hill R."/>
        </authorList>
    </citation>
    <scope>NUCLEOTIDE SEQUENCE</scope>
    <source>
        <strain evidence="2">IMI 356814</strain>
    </source>
</reference>
<name>A0A9W8YBS8_9PLEO</name>
<dbReference type="Proteomes" id="UP001140560">
    <property type="component" value="Unassembled WGS sequence"/>
</dbReference>
<evidence type="ECO:0000313" key="3">
    <source>
        <dbReference type="Proteomes" id="UP001140560"/>
    </source>
</evidence>
<feature type="region of interest" description="Disordered" evidence="1">
    <location>
        <begin position="1"/>
        <end position="142"/>
    </location>
</feature>
<gene>
    <name evidence="2" type="ORF">N0V83_003502</name>
</gene>